<dbReference type="OrthoDB" id="294295at2759"/>
<reference evidence="4" key="1">
    <citation type="journal article" date="2020" name="Stud. Mycol.">
        <title>101 Dothideomycetes genomes: a test case for predicting lifestyles and emergence of pathogens.</title>
        <authorList>
            <person name="Haridas S."/>
            <person name="Albert R."/>
            <person name="Binder M."/>
            <person name="Bloem J."/>
            <person name="Labutti K."/>
            <person name="Salamov A."/>
            <person name="Andreopoulos B."/>
            <person name="Baker S."/>
            <person name="Barry K."/>
            <person name="Bills G."/>
            <person name="Bluhm B."/>
            <person name="Cannon C."/>
            <person name="Castanera R."/>
            <person name="Culley D."/>
            <person name="Daum C."/>
            <person name="Ezra D."/>
            <person name="Gonzalez J."/>
            <person name="Henrissat B."/>
            <person name="Kuo A."/>
            <person name="Liang C."/>
            <person name="Lipzen A."/>
            <person name="Lutzoni F."/>
            <person name="Magnuson J."/>
            <person name="Mondo S."/>
            <person name="Nolan M."/>
            <person name="Ohm R."/>
            <person name="Pangilinan J."/>
            <person name="Park H.-J."/>
            <person name="Ramirez L."/>
            <person name="Alfaro M."/>
            <person name="Sun H."/>
            <person name="Tritt A."/>
            <person name="Yoshinaga Y."/>
            <person name="Zwiers L.-H."/>
            <person name="Turgeon B."/>
            <person name="Goodwin S."/>
            <person name="Spatafora J."/>
            <person name="Crous P."/>
            <person name="Grigoriev I."/>
        </authorList>
    </citation>
    <scope>NUCLEOTIDE SEQUENCE</scope>
    <source>
        <strain evidence="4">CBS 113389</strain>
    </source>
</reference>
<keyword evidence="3" id="KW-0560">Oxidoreductase</keyword>
<dbReference type="Pfam" id="PF23441">
    <property type="entry name" value="SDR"/>
    <property type="match status" value="1"/>
</dbReference>
<dbReference type="EMBL" id="MU001636">
    <property type="protein sequence ID" value="KAF2482821.1"/>
    <property type="molecule type" value="Genomic_DNA"/>
</dbReference>
<dbReference type="InterPro" id="IPR057571">
    <property type="entry name" value="SDR_PhqE-like"/>
</dbReference>
<dbReference type="SUPFAM" id="SSF51735">
    <property type="entry name" value="NAD(P)-binding Rossmann-fold domains"/>
    <property type="match status" value="1"/>
</dbReference>
<dbReference type="GeneID" id="54473066"/>
<dbReference type="Proteomes" id="UP000799767">
    <property type="component" value="Unassembled WGS sequence"/>
</dbReference>
<dbReference type="AlphaFoldDB" id="A0A6A6PT14"/>
<protein>
    <recommendedName>
        <fullName evidence="6">Short chain dehydrogenase</fullName>
    </recommendedName>
</protein>
<dbReference type="PRINTS" id="PR00081">
    <property type="entry name" value="GDHRDH"/>
</dbReference>
<dbReference type="InterPro" id="IPR036291">
    <property type="entry name" value="NAD(P)-bd_dom_sf"/>
</dbReference>
<keyword evidence="2" id="KW-0521">NADP</keyword>
<organism evidence="4 5">
    <name type="scientific">Neohortaea acidophila</name>
    <dbReference type="NCBI Taxonomy" id="245834"/>
    <lineage>
        <taxon>Eukaryota</taxon>
        <taxon>Fungi</taxon>
        <taxon>Dikarya</taxon>
        <taxon>Ascomycota</taxon>
        <taxon>Pezizomycotina</taxon>
        <taxon>Dothideomycetes</taxon>
        <taxon>Dothideomycetidae</taxon>
        <taxon>Mycosphaerellales</taxon>
        <taxon>Teratosphaeriaceae</taxon>
        <taxon>Neohortaea</taxon>
    </lineage>
</organism>
<dbReference type="Gene3D" id="3.40.50.720">
    <property type="entry name" value="NAD(P)-binding Rossmann-like Domain"/>
    <property type="match status" value="1"/>
</dbReference>
<evidence type="ECO:0000313" key="4">
    <source>
        <dbReference type="EMBL" id="KAF2482821.1"/>
    </source>
</evidence>
<dbReference type="PANTHER" id="PTHR43477">
    <property type="entry name" value="DIHYDROANTICAPSIN 7-DEHYDROGENASE"/>
    <property type="match status" value="1"/>
</dbReference>
<dbReference type="RefSeq" id="XP_033589391.1">
    <property type="nucleotide sequence ID" value="XM_033732064.1"/>
</dbReference>
<keyword evidence="5" id="KW-1185">Reference proteome</keyword>
<comment type="similarity">
    <text evidence="1">Belongs to the short-chain dehydrogenases/reductases (SDR) family.</text>
</comment>
<dbReference type="CDD" id="cd05233">
    <property type="entry name" value="SDR_c"/>
    <property type="match status" value="1"/>
</dbReference>
<evidence type="ECO:0008006" key="6">
    <source>
        <dbReference type="Google" id="ProtNLM"/>
    </source>
</evidence>
<dbReference type="InterPro" id="IPR051122">
    <property type="entry name" value="SDR_DHRS6-like"/>
</dbReference>
<dbReference type="InterPro" id="IPR002347">
    <property type="entry name" value="SDR_fam"/>
</dbReference>
<dbReference type="GO" id="GO:0016491">
    <property type="term" value="F:oxidoreductase activity"/>
    <property type="evidence" value="ECO:0007669"/>
    <property type="project" value="UniProtKB-KW"/>
</dbReference>
<name>A0A6A6PT14_9PEZI</name>
<sequence>MADQVKYTQKLKGKKVLVIGGSSGIGFSVAEALVENGVTVIVSSSNPSRVEQTVAKLQKAYPSSASRVSGHACNLGDEEKLEANIVELLEKTGKCDHIVHTAGDSLAQMPLAEIDLSKIKQAGMVRFFSTLLLGKHAPKYLTGGRESSIILTTGGVSERPIPDWVVVNGYATGLHGVCRGLALDLKPIRVNLVSPGAVNTELWANAGMSAEQAKGMFQAFESKMPTGKVPGPEDLAEAYLYLMKDNNITGTVISSNGGHYLV</sequence>
<accession>A0A6A6PT14</accession>
<evidence type="ECO:0000256" key="3">
    <source>
        <dbReference type="ARBA" id="ARBA00023002"/>
    </source>
</evidence>
<proteinExistence type="inferred from homology"/>
<gene>
    <name evidence="4" type="ORF">BDY17DRAFT_281998</name>
</gene>
<evidence type="ECO:0000256" key="2">
    <source>
        <dbReference type="ARBA" id="ARBA00022857"/>
    </source>
</evidence>
<dbReference type="PANTHER" id="PTHR43477:SF1">
    <property type="entry name" value="DIHYDROANTICAPSIN 7-DEHYDROGENASE"/>
    <property type="match status" value="1"/>
</dbReference>
<evidence type="ECO:0000313" key="5">
    <source>
        <dbReference type="Proteomes" id="UP000799767"/>
    </source>
</evidence>
<evidence type="ECO:0000256" key="1">
    <source>
        <dbReference type="ARBA" id="ARBA00006484"/>
    </source>
</evidence>